<evidence type="ECO:0000256" key="3">
    <source>
        <dbReference type="ARBA" id="ARBA00022574"/>
    </source>
</evidence>
<name>A0A834R958_SARSC</name>
<evidence type="ECO:0000256" key="5">
    <source>
        <dbReference type="PROSITE-ProRule" id="PRU00221"/>
    </source>
</evidence>
<evidence type="ECO:0000256" key="2">
    <source>
        <dbReference type="ARBA" id="ARBA00022483"/>
    </source>
</evidence>
<sequence length="1422" mass="159802">MKKSGFFRGVIDGIRSTVSQQSSSAAAAGARAYLEAEAEAETLKPSHFKISTIVQHGFPYQPTSIAFDPIQRLIAIGCKNGSLRILGRPGVDISLRHITEFAVLQIIFVINEGQLITICADDNIHLWNLRNKAPEIVHSLKFQKERISYSHLTFQSKWLYIGTERGNIYVVNIDTFTISGYVINWNKAVELNRKTHPGAIIHLSDCPVDTNKLLIGFECGSIVLWDLRNKSADFRHTYAEGILSISWHHDGRQFLCSHSDGSLSTWNLKAATRPQSSIYPHAKSGSDPKQELCSKIPKVEWRTSKQSDPFIIFSGGLNMTDCGDVTSKQVLTIIHGKSTTVLEMEHDVIDFVTLCESPYEADYNDPYAIAVLLNNDLVVVNLQLPGYPCFPNPYPMDLHESPVTYCYYLANCPPDLVHAFYTAGQKLTKRPGVSEREWPINGGEWGSSTVSYPEIIITGHADGSLKFWDASAVNLQILYKLKTAKLFEKPRLKSSSSSSTTATNTTTASLLSTSSSSSSSSAQQHQQSSNSYNNSGNLNPSSSSNTNNNNYNTNANNNNTNSGGGGGGGNEMQKNSTNDGQSEFDDLFAIEHLTFSAENRVLCVGGSSSQVIVFRFNKQEAQSEVTVIEVPMNYDEIDSQQDNHKEILSGASSLLYKPSQTNESQAFYSLKVRSGYHKRLSGFQAEIICLSPWIDRQTPPYRITSMAYNLHASLLAYGTENSLIIIDLVQKSIVLNVSTTSLYGTSDPYQRNRPKRCTSAGPHSVPDHSVHSGTVAPSTGNNDSSDRCHSPIPDNNEKNETCDDLGDVDDSDYLAVKIKNFDLDDQKDQQNAQNECDENFQNKFSHIDRIDVINSFTNNRDSKKSEAEQGQEKRMFGSEKNKSSEFKRNEPLIPYCEEEIEQIIRELSQYEQQQHHDTDEEKDEDDDVLHGDDDRKEKTDRPLDRSNYSNRNGLNLGEKYFEINNDNVAATVTFDVADNTKTNANNDDDSVVNNQTISSGRDNDHDDLEIRKNIIIAVENDEERIENETKNTMNSCSKESQPPPPLSSSVVQKTIVPPKPPPRNRKNRLGLISNNENVDFFLVSGTKKTNENHNDDDDDDHDGNYQTINHSQQQQQERNGLSIEREKRIVSSDDNYGLKKNSQISFHSTPNCSNRNQDQNQNQIETKTDLQIDYINMADDNTNRENNNITSNRNDNNENIDASQIVTNKNEKNLLLRCHHYYEDNDNNNNQSGKKNHLIDSIQSGSFGGDDTVIKKNIIAKNTNIGVDPDDDQHNNNNNDNHHLSVNNRIKMNLDLKSMPEIDNNGQHHHHHNDQIHTPSSSIAEAEKESIKMGERSGRGPSETIESFRIVYKKSDDYYAGLKQFRLYGRHKIIDLRNDSERCSSYDLQSSSHHNQQRNSFFSFSGSIFPDFELYCREALIA</sequence>
<reference evidence="9" key="3">
    <citation type="submission" date="2022-06" db="UniProtKB">
        <authorList>
            <consortium name="EnsemblMetazoa"/>
        </authorList>
    </citation>
    <scope>IDENTIFICATION</scope>
</reference>
<evidence type="ECO:0000256" key="1">
    <source>
        <dbReference type="ARBA" id="ARBA00008070"/>
    </source>
</evidence>
<dbReference type="GO" id="GO:0005886">
    <property type="term" value="C:plasma membrane"/>
    <property type="evidence" value="ECO:0007669"/>
    <property type="project" value="TreeGrafter"/>
</dbReference>
<evidence type="ECO:0000313" key="10">
    <source>
        <dbReference type="Proteomes" id="UP000070412"/>
    </source>
</evidence>
<evidence type="ECO:0000313" key="8">
    <source>
        <dbReference type="EMBL" id="KAF7492049.1"/>
    </source>
</evidence>
<feature type="region of interest" description="Disordered" evidence="6">
    <location>
        <begin position="510"/>
        <end position="582"/>
    </location>
</feature>
<feature type="region of interest" description="Disordered" evidence="6">
    <location>
        <begin position="1299"/>
        <end position="1341"/>
    </location>
</feature>
<protein>
    <submittedName>
        <fullName evidence="8">Syntaxin-binding protein 5</fullName>
    </submittedName>
</protein>
<feature type="region of interest" description="Disordered" evidence="6">
    <location>
        <begin position="1226"/>
        <end position="1247"/>
    </location>
</feature>
<keyword evidence="2" id="KW-0268">Exocytosis</keyword>
<keyword evidence="10" id="KW-1185">Reference proteome</keyword>
<dbReference type="Proteomes" id="UP000070412">
    <property type="component" value="Unassembled WGS sequence"/>
</dbReference>
<dbReference type="PRINTS" id="PR00962">
    <property type="entry name" value="LETHAL2GIANT"/>
</dbReference>
<comment type="similarity">
    <text evidence="1">Belongs to the WD repeat L(2)GL family.</text>
</comment>
<proteinExistence type="inferred from homology"/>
<feature type="region of interest" description="Disordered" evidence="6">
    <location>
        <begin position="1180"/>
        <end position="1200"/>
    </location>
</feature>
<dbReference type="PANTHER" id="PTHR10241:SF25">
    <property type="entry name" value="TOMOSYN, ISOFORM C"/>
    <property type="match status" value="1"/>
</dbReference>
<dbReference type="GO" id="GO:0005096">
    <property type="term" value="F:GTPase activator activity"/>
    <property type="evidence" value="ECO:0007669"/>
    <property type="project" value="TreeGrafter"/>
</dbReference>
<feature type="domain" description="Lethal giant larvae homologue 2" evidence="7">
    <location>
        <begin position="291"/>
        <end position="388"/>
    </location>
</feature>
<dbReference type="GO" id="GO:0031201">
    <property type="term" value="C:SNARE complex"/>
    <property type="evidence" value="ECO:0007669"/>
    <property type="project" value="TreeGrafter"/>
</dbReference>
<feature type="compositionally biased region" description="Basic and acidic residues" evidence="6">
    <location>
        <begin position="928"/>
        <end position="944"/>
    </location>
</feature>
<dbReference type="InterPro" id="IPR015943">
    <property type="entry name" value="WD40/YVTN_repeat-like_dom_sf"/>
</dbReference>
<dbReference type="Pfam" id="PF08366">
    <property type="entry name" value="LLGL"/>
    <property type="match status" value="1"/>
</dbReference>
<dbReference type="EnsemblMetazoa" id="SSS_850s_mrna">
    <property type="protein sequence ID" value="KAF7492049.1"/>
    <property type="gene ID" value="SSS_850"/>
</dbReference>
<feature type="compositionally biased region" description="Basic and acidic residues" evidence="6">
    <location>
        <begin position="784"/>
        <end position="801"/>
    </location>
</feature>
<feature type="region of interest" description="Disordered" evidence="6">
    <location>
        <begin position="744"/>
        <end position="806"/>
    </location>
</feature>
<gene>
    <name evidence="8" type="primary">SSS_850g</name>
    <name evidence="8" type="ORF">SSS_850</name>
</gene>
<feature type="compositionally biased region" description="Low complexity" evidence="6">
    <location>
        <begin position="510"/>
        <end position="561"/>
    </location>
</feature>
<feature type="repeat" description="WD" evidence="5">
    <location>
        <begin position="235"/>
        <end position="276"/>
    </location>
</feature>
<dbReference type="GO" id="GO:0006887">
    <property type="term" value="P:exocytosis"/>
    <property type="evidence" value="ECO:0007669"/>
    <property type="project" value="UniProtKB-KW"/>
</dbReference>
<feature type="compositionally biased region" description="Polar residues" evidence="6">
    <location>
        <begin position="572"/>
        <end position="581"/>
    </location>
</feature>
<dbReference type="GO" id="GO:0045159">
    <property type="term" value="F:myosin II binding"/>
    <property type="evidence" value="ECO:0007669"/>
    <property type="project" value="TreeGrafter"/>
</dbReference>
<feature type="region of interest" description="Disordered" evidence="6">
    <location>
        <begin position="1023"/>
        <end position="1072"/>
    </location>
</feature>
<dbReference type="FunFam" id="2.130.10.10:FF:000521">
    <property type="entry name" value="syntaxin-binding protein 5-like isoform X1"/>
    <property type="match status" value="1"/>
</dbReference>
<feature type="compositionally biased region" description="Polar residues" evidence="6">
    <location>
        <begin position="1104"/>
        <end position="1119"/>
    </location>
</feature>
<reference evidence="10" key="1">
    <citation type="journal article" date="2020" name="PLoS Negl. Trop. Dis.">
        <title>High-quality nuclear genome for Sarcoptes scabiei-A critical resource for a neglected parasite.</title>
        <authorList>
            <person name="Korhonen P.K."/>
            <person name="Gasser R.B."/>
            <person name="Ma G."/>
            <person name="Wang T."/>
            <person name="Stroehlein A.J."/>
            <person name="Young N.D."/>
            <person name="Ang C.S."/>
            <person name="Fernando D.D."/>
            <person name="Lu H.C."/>
            <person name="Taylor S."/>
            <person name="Reynolds S.L."/>
            <person name="Mofiz E."/>
            <person name="Najaraj S.H."/>
            <person name="Gowda H."/>
            <person name="Madugundu A."/>
            <person name="Renuse S."/>
            <person name="Holt D."/>
            <person name="Pandey A."/>
            <person name="Papenfuss A.T."/>
            <person name="Fischer K."/>
        </authorList>
    </citation>
    <scope>NUCLEOTIDE SEQUENCE [LARGE SCALE GENOMIC DNA]</scope>
</reference>
<dbReference type="Gene3D" id="2.130.10.10">
    <property type="entry name" value="YVTN repeat-like/Quinoprotein amine dehydrogenase"/>
    <property type="match status" value="2"/>
</dbReference>
<dbReference type="EMBL" id="WVUK01000057">
    <property type="protein sequence ID" value="KAF7492049.1"/>
    <property type="molecule type" value="Genomic_DNA"/>
</dbReference>
<dbReference type="OrthoDB" id="19944at2759"/>
<feature type="compositionally biased region" description="Polar residues" evidence="6">
    <location>
        <begin position="771"/>
        <end position="783"/>
    </location>
</feature>
<feature type="compositionally biased region" description="Basic and acidic residues" evidence="6">
    <location>
        <begin position="1325"/>
        <end position="1338"/>
    </location>
</feature>
<feature type="compositionally biased region" description="Basic and acidic residues" evidence="6">
    <location>
        <begin position="860"/>
        <end position="890"/>
    </location>
</feature>
<feature type="region of interest" description="Disordered" evidence="6">
    <location>
        <begin position="1087"/>
        <end position="1165"/>
    </location>
</feature>
<dbReference type="PROSITE" id="PS50082">
    <property type="entry name" value="WD_REPEATS_2"/>
    <property type="match status" value="1"/>
</dbReference>
<evidence type="ECO:0000313" key="9">
    <source>
        <dbReference type="EnsemblMetazoa" id="KAF7492049.1"/>
    </source>
</evidence>
<feature type="compositionally biased region" description="Polar residues" evidence="6">
    <location>
        <begin position="1030"/>
        <end position="1039"/>
    </location>
</feature>
<evidence type="ECO:0000256" key="4">
    <source>
        <dbReference type="ARBA" id="ARBA00022737"/>
    </source>
</evidence>
<accession>A0A834R958</accession>
<dbReference type="GO" id="GO:0019905">
    <property type="term" value="F:syntaxin binding"/>
    <property type="evidence" value="ECO:0007669"/>
    <property type="project" value="TreeGrafter"/>
</dbReference>
<dbReference type="InterPro" id="IPR036322">
    <property type="entry name" value="WD40_repeat_dom_sf"/>
</dbReference>
<feature type="compositionally biased region" description="Polar residues" evidence="6">
    <location>
        <begin position="1140"/>
        <end position="1165"/>
    </location>
</feature>
<dbReference type="InterPro" id="IPR013577">
    <property type="entry name" value="LLGL2"/>
</dbReference>
<reference evidence="8" key="2">
    <citation type="submission" date="2020-01" db="EMBL/GenBank/DDBJ databases">
        <authorList>
            <person name="Korhonen P.K.K."/>
            <person name="Guangxu M.G."/>
            <person name="Wang T.W."/>
            <person name="Stroehlein A.J.S."/>
            <person name="Young N.D."/>
            <person name="Ang C.-S.A."/>
            <person name="Fernando D.W.F."/>
            <person name="Lu H.L."/>
            <person name="Taylor S.T."/>
            <person name="Ehtesham M.E.M."/>
            <person name="Najaraj S.H.N."/>
            <person name="Harsha G.H.G."/>
            <person name="Madugundu A.M."/>
            <person name="Renuse S.R."/>
            <person name="Holt D.H."/>
            <person name="Pandey A.P."/>
            <person name="Papenfuss A.P."/>
            <person name="Gasser R.B.G."/>
            <person name="Fischer K.F."/>
        </authorList>
    </citation>
    <scope>NUCLEOTIDE SEQUENCE</scope>
    <source>
        <strain evidence="8">SSS_KF_BRIS2020</strain>
    </source>
</reference>
<dbReference type="GO" id="GO:0006893">
    <property type="term" value="P:Golgi to plasma membrane transport"/>
    <property type="evidence" value="ECO:0007669"/>
    <property type="project" value="TreeGrafter"/>
</dbReference>
<feature type="region of interest" description="Disordered" evidence="6">
    <location>
        <begin position="910"/>
        <end position="953"/>
    </location>
</feature>
<keyword evidence="4" id="KW-0677">Repeat</keyword>
<evidence type="ECO:0000259" key="7">
    <source>
        <dbReference type="Pfam" id="PF08366"/>
    </source>
</evidence>
<organism evidence="8">
    <name type="scientific">Sarcoptes scabiei</name>
    <name type="common">Itch mite</name>
    <name type="synonym">Acarus scabiei</name>
    <dbReference type="NCBI Taxonomy" id="52283"/>
    <lineage>
        <taxon>Eukaryota</taxon>
        <taxon>Metazoa</taxon>
        <taxon>Ecdysozoa</taxon>
        <taxon>Arthropoda</taxon>
        <taxon>Chelicerata</taxon>
        <taxon>Arachnida</taxon>
        <taxon>Acari</taxon>
        <taxon>Acariformes</taxon>
        <taxon>Sarcoptiformes</taxon>
        <taxon>Astigmata</taxon>
        <taxon>Psoroptidia</taxon>
        <taxon>Sarcoptoidea</taxon>
        <taxon>Sarcoptidae</taxon>
        <taxon>Sarcoptinae</taxon>
        <taxon>Sarcoptes</taxon>
    </lineage>
</organism>
<dbReference type="SMART" id="SM00320">
    <property type="entry name" value="WD40"/>
    <property type="match status" value="6"/>
</dbReference>
<dbReference type="InterPro" id="IPR000664">
    <property type="entry name" value="Lethal2_giant"/>
</dbReference>
<feature type="region of interest" description="Disordered" evidence="6">
    <location>
        <begin position="858"/>
        <end position="890"/>
    </location>
</feature>
<dbReference type="PANTHER" id="PTHR10241">
    <property type="entry name" value="LETHAL 2 GIANT LARVAE PROTEIN"/>
    <property type="match status" value="1"/>
</dbReference>
<dbReference type="SUPFAM" id="SSF50978">
    <property type="entry name" value="WD40 repeat-like"/>
    <property type="match status" value="2"/>
</dbReference>
<feature type="region of interest" description="Disordered" evidence="6">
    <location>
        <begin position="981"/>
        <end position="1005"/>
    </location>
</feature>
<dbReference type="Pfam" id="PF00400">
    <property type="entry name" value="WD40"/>
    <property type="match status" value="1"/>
</dbReference>
<dbReference type="InterPro" id="IPR001680">
    <property type="entry name" value="WD40_rpt"/>
</dbReference>
<evidence type="ECO:0000256" key="6">
    <source>
        <dbReference type="SAM" id="MobiDB-lite"/>
    </source>
</evidence>
<keyword evidence="3 5" id="KW-0853">WD repeat</keyword>